<feature type="non-terminal residue" evidence="1">
    <location>
        <position position="137"/>
    </location>
</feature>
<dbReference type="PANTHER" id="PTHR33480">
    <property type="entry name" value="SET DOMAIN-CONTAINING PROTEIN-RELATED"/>
    <property type="match status" value="1"/>
</dbReference>
<protein>
    <submittedName>
        <fullName evidence="1">Uncharacterized protein</fullName>
    </submittedName>
</protein>
<organism evidence="1 2">
    <name type="scientific">Owenia fusiformis</name>
    <name type="common">Polychaete worm</name>
    <dbReference type="NCBI Taxonomy" id="6347"/>
    <lineage>
        <taxon>Eukaryota</taxon>
        <taxon>Metazoa</taxon>
        <taxon>Spiralia</taxon>
        <taxon>Lophotrochozoa</taxon>
        <taxon>Annelida</taxon>
        <taxon>Polychaeta</taxon>
        <taxon>Sedentaria</taxon>
        <taxon>Canalipalpata</taxon>
        <taxon>Sabellida</taxon>
        <taxon>Oweniida</taxon>
        <taxon>Oweniidae</taxon>
        <taxon>Owenia</taxon>
    </lineage>
</organism>
<dbReference type="Proteomes" id="UP000749559">
    <property type="component" value="Unassembled WGS sequence"/>
</dbReference>
<sequence length="137" mass="15683">VFAFRGLTQLSCDVRAKGDHLHNLRILAKQEGLLLLRRRPKTETFNVKDFGPCPECMEWMTVSALGKHIPRCKSGAKHEKVSMNAQKMKSDLLTKRIPYEPSNGLVKHVYMFMKRDEVSEIAQNDILIKVFGEATLR</sequence>
<dbReference type="PANTHER" id="PTHR33480:SF1">
    <property type="entry name" value="TYR RECOMBINASE DOMAIN-CONTAINING PROTEIN"/>
    <property type="match status" value="1"/>
</dbReference>
<evidence type="ECO:0000313" key="1">
    <source>
        <dbReference type="EMBL" id="CAH1798019.1"/>
    </source>
</evidence>
<dbReference type="AlphaFoldDB" id="A0A8S4PXQ2"/>
<evidence type="ECO:0000313" key="2">
    <source>
        <dbReference type="Proteomes" id="UP000749559"/>
    </source>
</evidence>
<gene>
    <name evidence="1" type="ORF">OFUS_LOCUS22216</name>
</gene>
<name>A0A8S4PXQ2_OWEFU</name>
<dbReference type="EMBL" id="CAIIXF020000010">
    <property type="protein sequence ID" value="CAH1798019.1"/>
    <property type="molecule type" value="Genomic_DNA"/>
</dbReference>
<feature type="non-terminal residue" evidence="1">
    <location>
        <position position="1"/>
    </location>
</feature>
<proteinExistence type="predicted"/>
<reference evidence="1" key="1">
    <citation type="submission" date="2022-03" db="EMBL/GenBank/DDBJ databases">
        <authorList>
            <person name="Martin C."/>
        </authorList>
    </citation>
    <scope>NUCLEOTIDE SEQUENCE</scope>
</reference>
<keyword evidence="2" id="KW-1185">Reference proteome</keyword>
<comment type="caution">
    <text evidence="1">The sequence shown here is derived from an EMBL/GenBank/DDBJ whole genome shotgun (WGS) entry which is preliminary data.</text>
</comment>
<accession>A0A8S4PXQ2</accession>
<dbReference type="OrthoDB" id="6157120at2759"/>